<dbReference type="InterPro" id="IPR050115">
    <property type="entry name" value="Proteasome_alpha"/>
</dbReference>
<name>A0A9D4UA33_ADICA</name>
<accession>A0A9D4UA33</accession>
<dbReference type="PANTHER" id="PTHR11599">
    <property type="entry name" value="PROTEASOME SUBUNIT ALPHA/BETA"/>
    <property type="match status" value="1"/>
</dbReference>
<keyword evidence="3 4" id="KW-0539">Nucleus</keyword>
<dbReference type="AlphaFoldDB" id="A0A9D4UA33"/>
<organism evidence="5 6">
    <name type="scientific">Adiantum capillus-veneris</name>
    <name type="common">Maidenhair fern</name>
    <dbReference type="NCBI Taxonomy" id="13818"/>
    <lineage>
        <taxon>Eukaryota</taxon>
        <taxon>Viridiplantae</taxon>
        <taxon>Streptophyta</taxon>
        <taxon>Embryophyta</taxon>
        <taxon>Tracheophyta</taxon>
        <taxon>Polypodiopsida</taxon>
        <taxon>Polypodiidae</taxon>
        <taxon>Polypodiales</taxon>
        <taxon>Pteridineae</taxon>
        <taxon>Pteridaceae</taxon>
        <taxon>Vittarioideae</taxon>
        <taxon>Adiantum</taxon>
    </lineage>
</organism>
<gene>
    <name evidence="5" type="ORF">GOP47_0020919</name>
</gene>
<keyword evidence="2 4" id="KW-0647">Proteasome</keyword>
<dbReference type="InterPro" id="IPR016295">
    <property type="entry name" value="Proteasome_beta4"/>
</dbReference>
<protein>
    <recommendedName>
        <fullName evidence="4">Proteasome subunit beta</fullName>
    </recommendedName>
</protein>
<comment type="subcellular location">
    <subcellularLocation>
        <location evidence="4">Cytoplasm</location>
    </subcellularLocation>
    <subcellularLocation>
        <location evidence="4">Nucleus</location>
    </subcellularLocation>
</comment>
<comment type="similarity">
    <text evidence="4">Belongs to the peptidase T1B family.</text>
</comment>
<dbReference type="Pfam" id="PF00227">
    <property type="entry name" value="Proteasome"/>
    <property type="match status" value="1"/>
</dbReference>
<dbReference type="EMBL" id="JABFUD020000020">
    <property type="protein sequence ID" value="KAI5064249.1"/>
    <property type="molecule type" value="Genomic_DNA"/>
</dbReference>
<reference evidence="5" key="1">
    <citation type="submission" date="2021-01" db="EMBL/GenBank/DDBJ databases">
        <title>Adiantum capillus-veneris genome.</title>
        <authorList>
            <person name="Fang Y."/>
            <person name="Liao Q."/>
        </authorList>
    </citation>
    <scope>NUCLEOTIDE SEQUENCE</scope>
    <source>
        <strain evidence="5">H3</strain>
        <tissue evidence="5">Leaf</tissue>
    </source>
</reference>
<dbReference type="CDD" id="cd03760">
    <property type="entry name" value="proteasome_beta_type_4"/>
    <property type="match status" value="1"/>
</dbReference>
<evidence type="ECO:0000256" key="3">
    <source>
        <dbReference type="ARBA" id="ARBA00023242"/>
    </source>
</evidence>
<proteinExistence type="inferred from homology"/>
<evidence type="ECO:0000256" key="2">
    <source>
        <dbReference type="ARBA" id="ARBA00022942"/>
    </source>
</evidence>
<dbReference type="InterPro" id="IPR029055">
    <property type="entry name" value="Ntn_hydrolases_N"/>
</dbReference>
<comment type="function">
    <text evidence="4">Non-catalytic component of the proteasome.</text>
</comment>
<comment type="caution">
    <text evidence="5">The sequence shown here is derived from an EMBL/GenBank/DDBJ whole genome shotgun (WGS) entry which is preliminary data.</text>
</comment>
<dbReference type="OrthoDB" id="10248542at2759"/>
<evidence type="ECO:0000313" key="5">
    <source>
        <dbReference type="EMBL" id="KAI5064249.1"/>
    </source>
</evidence>
<dbReference type="PROSITE" id="PS51476">
    <property type="entry name" value="PROTEASOME_BETA_2"/>
    <property type="match status" value="1"/>
</dbReference>
<dbReference type="GO" id="GO:0005737">
    <property type="term" value="C:cytoplasm"/>
    <property type="evidence" value="ECO:0007669"/>
    <property type="project" value="UniProtKB-SubCell"/>
</dbReference>
<dbReference type="Gene3D" id="3.60.20.10">
    <property type="entry name" value="Glutamine Phosphoribosylpyrophosphate, subunit 1, domain 1"/>
    <property type="match status" value="1"/>
</dbReference>
<evidence type="ECO:0000256" key="4">
    <source>
        <dbReference type="PIRNR" id="PIRNR001213"/>
    </source>
</evidence>
<dbReference type="InterPro" id="IPR001353">
    <property type="entry name" value="Proteasome_sua/b"/>
</dbReference>
<dbReference type="PROSITE" id="PS00854">
    <property type="entry name" value="PROTEASOME_BETA_1"/>
    <property type="match status" value="1"/>
</dbReference>
<sequence>MASDTKGESKFFVFQSLQTSNLKSLFVDSSSAATSFGTTLAKSPLSHTQYPYVTGSSVLGIKYKDGILIAADCGGSYGSTLRYKSVERLKSVGKFSVIGGSGEISDFQQIMRYLDELTLNDRMWDDGNSIGPKEVHNYLCRVMYNRRNKFDPLWNTLILGGVKKGVKYLGMVSMIGVHFRENHVASGFGNHLARPIFRDEWKEELTLEEGILLLEKCFRVLLYRDRSAVNKIQIANVTEEGTTISKPYALQTHWEYKAFHNPTQGVEGSW</sequence>
<dbReference type="GO" id="GO:0005634">
    <property type="term" value="C:nucleus"/>
    <property type="evidence" value="ECO:0007669"/>
    <property type="project" value="UniProtKB-SubCell"/>
</dbReference>
<keyword evidence="6" id="KW-1185">Reference proteome</keyword>
<dbReference type="InterPro" id="IPR023333">
    <property type="entry name" value="Proteasome_suB-type"/>
</dbReference>
<dbReference type="PIRSF" id="PIRSF001213">
    <property type="entry name" value="Psome_endopept_beta"/>
    <property type="match status" value="1"/>
</dbReference>
<dbReference type="GO" id="GO:0019774">
    <property type="term" value="C:proteasome core complex, beta-subunit complex"/>
    <property type="evidence" value="ECO:0007669"/>
    <property type="project" value="UniProtKB-UniRule"/>
</dbReference>
<dbReference type="GO" id="GO:0051603">
    <property type="term" value="P:proteolysis involved in protein catabolic process"/>
    <property type="evidence" value="ECO:0007669"/>
    <property type="project" value="InterPro"/>
</dbReference>
<dbReference type="Proteomes" id="UP000886520">
    <property type="component" value="Chromosome 20"/>
</dbReference>
<evidence type="ECO:0000313" key="6">
    <source>
        <dbReference type="Proteomes" id="UP000886520"/>
    </source>
</evidence>
<dbReference type="SUPFAM" id="SSF56235">
    <property type="entry name" value="N-terminal nucleophile aminohydrolases (Ntn hydrolases)"/>
    <property type="match status" value="1"/>
</dbReference>
<keyword evidence="1 4" id="KW-0963">Cytoplasm</keyword>
<dbReference type="InterPro" id="IPR016050">
    <property type="entry name" value="Proteasome_bsu_CS"/>
</dbReference>
<evidence type="ECO:0000256" key="1">
    <source>
        <dbReference type="ARBA" id="ARBA00022490"/>
    </source>
</evidence>